<proteinExistence type="predicted"/>
<dbReference type="Proteomes" id="UP000784294">
    <property type="component" value="Unassembled WGS sequence"/>
</dbReference>
<protein>
    <submittedName>
        <fullName evidence="1">Uncharacterized protein</fullName>
    </submittedName>
</protein>
<dbReference type="AlphaFoldDB" id="A0A448WXV6"/>
<name>A0A448WXV6_9PLAT</name>
<gene>
    <name evidence="1" type="ORF">PXEA_LOCUS16375</name>
</gene>
<accession>A0A448WXV6</accession>
<reference evidence="1" key="1">
    <citation type="submission" date="2018-11" db="EMBL/GenBank/DDBJ databases">
        <authorList>
            <consortium name="Pathogen Informatics"/>
        </authorList>
    </citation>
    <scope>NUCLEOTIDE SEQUENCE</scope>
</reference>
<evidence type="ECO:0000313" key="2">
    <source>
        <dbReference type="Proteomes" id="UP000784294"/>
    </source>
</evidence>
<organism evidence="1 2">
    <name type="scientific">Protopolystoma xenopodis</name>
    <dbReference type="NCBI Taxonomy" id="117903"/>
    <lineage>
        <taxon>Eukaryota</taxon>
        <taxon>Metazoa</taxon>
        <taxon>Spiralia</taxon>
        <taxon>Lophotrochozoa</taxon>
        <taxon>Platyhelminthes</taxon>
        <taxon>Monogenea</taxon>
        <taxon>Polyopisthocotylea</taxon>
        <taxon>Polystomatidea</taxon>
        <taxon>Polystomatidae</taxon>
        <taxon>Protopolystoma</taxon>
    </lineage>
</organism>
<comment type="caution">
    <text evidence="1">The sequence shown here is derived from an EMBL/GenBank/DDBJ whole genome shotgun (WGS) entry which is preliminary data.</text>
</comment>
<evidence type="ECO:0000313" key="1">
    <source>
        <dbReference type="EMBL" id="VEL22935.1"/>
    </source>
</evidence>
<sequence>MMSVIDGRKLSTFSPESTVGQEESAVVFWWNRPSSLFTQHFHSKWKQAQQFEYSRKDDGTNGVILQREFVVDFFENQFSNAPLVMPSLWLLLGRQTHLVAQGSLRPSVPEKGLRRVDLLLLSTKIKPLHAITRSVDVQPERRKEPNHKWAAVAGVNAKVRWGLWRSERLQSVSLQRSRHYVN</sequence>
<keyword evidence="2" id="KW-1185">Reference proteome</keyword>
<dbReference type="EMBL" id="CAAALY010059172">
    <property type="protein sequence ID" value="VEL22935.1"/>
    <property type="molecule type" value="Genomic_DNA"/>
</dbReference>